<accession>A0A1F7X9S2</accession>
<dbReference type="Gene3D" id="6.10.250.2650">
    <property type="match status" value="1"/>
</dbReference>
<evidence type="ECO:0000313" key="1">
    <source>
        <dbReference type="EMBL" id="OGM11787.1"/>
    </source>
</evidence>
<dbReference type="EMBL" id="MGFS01000011">
    <property type="protein sequence ID" value="OGM11787.1"/>
    <property type="molecule type" value="Genomic_DNA"/>
</dbReference>
<reference evidence="1 2" key="1">
    <citation type="journal article" date="2016" name="Nat. Commun.">
        <title>Thousands of microbial genomes shed light on interconnected biogeochemical processes in an aquifer system.</title>
        <authorList>
            <person name="Anantharaman K."/>
            <person name="Brown C.T."/>
            <person name="Hug L.A."/>
            <person name="Sharon I."/>
            <person name="Castelle C.J."/>
            <person name="Probst A.J."/>
            <person name="Thomas B.C."/>
            <person name="Singh A."/>
            <person name="Wilkins M.J."/>
            <person name="Karaoz U."/>
            <person name="Brodie E.L."/>
            <person name="Williams K.H."/>
            <person name="Hubbard S.S."/>
            <person name="Banfield J.F."/>
        </authorList>
    </citation>
    <scope>NUCLEOTIDE SEQUENCE [LARGE SCALE GENOMIC DNA]</scope>
</reference>
<comment type="caution">
    <text evidence="1">The sequence shown here is derived from an EMBL/GenBank/DDBJ whole genome shotgun (WGS) entry which is preliminary data.</text>
</comment>
<gene>
    <name evidence="1" type="ORF">A2Z22_04425</name>
</gene>
<sequence length="178" mass="21483">MNNQDDFFKNKVWWESLHEDLKELFRESLLLIKTVNTWEEKFHDYAFIVFPAAKAYEGFLKSLFLNLGFITQEDYNGKRFRVGKALNPELDLKFRQEESVYDKFVNFCNGKHLADELWNTWKECRNLIFHWFPNERNAIDFNEAKEKVNLVIATMDLVFKECKIELKSQRVEEHKLMN</sequence>
<dbReference type="Proteomes" id="UP000177053">
    <property type="component" value="Unassembled WGS sequence"/>
</dbReference>
<evidence type="ECO:0000313" key="2">
    <source>
        <dbReference type="Proteomes" id="UP000177053"/>
    </source>
</evidence>
<organism evidence="1 2">
    <name type="scientific">Candidatus Woesebacteria bacterium RBG_16_34_12</name>
    <dbReference type="NCBI Taxonomy" id="1802480"/>
    <lineage>
        <taxon>Bacteria</taxon>
        <taxon>Candidatus Woeseibacteriota</taxon>
    </lineage>
</organism>
<dbReference type="AlphaFoldDB" id="A0A1F7X9S2"/>
<evidence type="ECO:0008006" key="3">
    <source>
        <dbReference type="Google" id="ProtNLM"/>
    </source>
</evidence>
<name>A0A1F7X9S2_9BACT</name>
<protein>
    <recommendedName>
        <fullName evidence="3">Bacterial toxin RNase RnlA/LsoA DBD domain-containing protein</fullName>
    </recommendedName>
</protein>
<proteinExistence type="predicted"/>